<protein>
    <submittedName>
        <fullName evidence="2">Uncharacterized protein</fullName>
    </submittedName>
</protein>
<reference evidence="2 3" key="1">
    <citation type="submission" date="2012-06" db="EMBL/GenBank/DDBJ databases">
        <title>Complete sequence of Thiocystis violascens DSM 198.</title>
        <authorList>
            <consortium name="US DOE Joint Genome Institute"/>
            <person name="Lucas S."/>
            <person name="Han J."/>
            <person name="Lapidus A."/>
            <person name="Cheng J.-F."/>
            <person name="Goodwin L."/>
            <person name="Pitluck S."/>
            <person name="Peters L."/>
            <person name="Ovchinnikova G."/>
            <person name="Teshima H."/>
            <person name="Detter J.C."/>
            <person name="Han C."/>
            <person name="Tapia R."/>
            <person name="Land M."/>
            <person name="Hauser L."/>
            <person name="Kyrpides N."/>
            <person name="Ivanova N."/>
            <person name="Pagani I."/>
            <person name="Vogl K."/>
            <person name="Liu Z."/>
            <person name="Frigaard N.-U."/>
            <person name="Bryant D."/>
            <person name="Woyke T."/>
        </authorList>
    </citation>
    <scope>NUCLEOTIDE SEQUENCE [LARGE SCALE GENOMIC DNA]</scope>
    <source>
        <strain evidence="3">ATCC 17096 / DSM 198 / 6111</strain>
    </source>
</reference>
<accession>I3Y534</accession>
<evidence type="ECO:0000256" key="1">
    <source>
        <dbReference type="SAM" id="SignalP"/>
    </source>
</evidence>
<keyword evidence="1" id="KW-0732">Signal</keyword>
<dbReference type="HOGENOM" id="CLU_1577788_0_0_6"/>
<evidence type="ECO:0000313" key="3">
    <source>
        <dbReference type="Proteomes" id="UP000006062"/>
    </source>
</evidence>
<feature type="chain" id="PRO_5003682871" evidence="1">
    <location>
        <begin position="28"/>
        <end position="169"/>
    </location>
</feature>
<dbReference type="EMBL" id="CP003154">
    <property type="protein sequence ID" value="AFL72102.1"/>
    <property type="molecule type" value="Genomic_DNA"/>
</dbReference>
<gene>
    <name evidence="2" type="ordered locus">Thivi_0010</name>
</gene>
<dbReference type="STRING" id="765911.Thivi_0010"/>
<dbReference type="Proteomes" id="UP000006062">
    <property type="component" value="Chromosome"/>
</dbReference>
<keyword evidence="3" id="KW-1185">Reference proteome</keyword>
<sequence>MNQEMRQTSMCAVLCAILLLPLTAAQAQTIPYFAGAWSGSTAGTSNTASSTTATLILTCGLPGASSSNPSSTASGNCTCTETGSGSVSCSCASGTGNAPAVGTAGSFSFSASSNTPEALLDKVSAADNCAEAKALIESNSGRSGGACSMISADSLAPLLFVCDIVGESF</sequence>
<feature type="signal peptide" evidence="1">
    <location>
        <begin position="1"/>
        <end position="27"/>
    </location>
</feature>
<dbReference type="KEGG" id="tvi:Thivi_0010"/>
<evidence type="ECO:0000313" key="2">
    <source>
        <dbReference type="EMBL" id="AFL72102.1"/>
    </source>
</evidence>
<name>I3Y534_THIV6</name>
<dbReference type="AlphaFoldDB" id="I3Y534"/>
<proteinExistence type="predicted"/>
<organism evidence="2 3">
    <name type="scientific">Thiocystis violascens (strain ATCC 17096 / DSM 198 / 6111)</name>
    <name type="common">Chromatium violascens</name>
    <dbReference type="NCBI Taxonomy" id="765911"/>
    <lineage>
        <taxon>Bacteria</taxon>
        <taxon>Pseudomonadati</taxon>
        <taxon>Pseudomonadota</taxon>
        <taxon>Gammaproteobacteria</taxon>
        <taxon>Chromatiales</taxon>
        <taxon>Chromatiaceae</taxon>
        <taxon>Thiocystis</taxon>
    </lineage>
</organism>